<evidence type="ECO:0000256" key="3">
    <source>
        <dbReference type="ARBA" id="ARBA00023163"/>
    </source>
</evidence>
<dbReference type="PROSITE" id="PS01124">
    <property type="entry name" value="HTH_ARAC_FAMILY_2"/>
    <property type="match status" value="1"/>
</dbReference>
<proteinExistence type="predicted"/>
<evidence type="ECO:0000256" key="1">
    <source>
        <dbReference type="ARBA" id="ARBA00023015"/>
    </source>
</evidence>
<dbReference type="PRINTS" id="PR00032">
    <property type="entry name" value="HTHARAC"/>
</dbReference>
<dbReference type="AlphaFoldDB" id="A0A1R1C7T3"/>
<dbReference type="GO" id="GO:0003700">
    <property type="term" value="F:DNA-binding transcription factor activity"/>
    <property type="evidence" value="ECO:0007669"/>
    <property type="project" value="InterPro"/>
</dbReference>
<keyword evidence="4" id="KW-0812">Transmembrane</keyword>
<dbReference type="Pfam" id="PF12833">
    <property type="entry name" value="HTH_18"/>
    <property type="match status" value="1"/>
</dbReference>
<evidence type="ECO:0000256" key="2">
    <source>
        <dbReference type="ARBA" id="ARBA00023125"/>
    </source>
</evidence>
<evidence type="ECO:0000313" key="6">
    <source>
        <dbReference type="EMBL" id="OMF18058.1"/>
    </source>
</evidence>
<evidence type="ECO:0000259" key="5">
    <source>
        <dbReference type="PROSITE" id="PS01124"/>
    </source>
</evidence>
<name>A0A1R1C7T3_PAEAM</name>
<keyword evidence="4" id="KW-1133">Transmembrane helix</keyword>
<evidence type="ECO:0000256" key="4">
    <source>
        <dbReference type="SAM" id="Phobius"/>
    </source>
</evidence>
<keyword evidence="3" id="KW-0804">Transcription</keyword>
<dbReference type="InterPro" id="IPR009057">
    <property type="entry name" value="Homeodomain-like_sf"/>
</dbReference>
<comment type="caution">
    <text evidence="6">The sequence shown here is derived from an EMBL/GenBank/DDBJ whole genome shotgun (WGS) entry which is preliminary data.</text>
</comment>
<dbReference type="InterPro" id="IPR020449">
    <property type="entry name" value="Tscrpt_reg_AraC-type_HTH"/>
</dbReference>
<protein>
    <recommendedName>
        <fullName evidence="5">HTH araC/xylS-type domain-containing protein</fullName>
    </recommendedName>
</protein>
<dbReference type="InterPro" id="IPR018062">
    <property type="entry name" value="HTH_AraC-typ_CS"/>
</dbReference>
<evidence type="ECO:0000313" key="7">
    <source>
        <dbReference type="Proteomes" id="UP000187134"/>
    </source>
</evidence>
<reference evidence="6 7" key="1">
    <citation type="submission" date="2016-11" db="EMBL/GenBank/DDBJ databases">
        <title>Paenibacillus species isolates.</title>
        <authorList>
            <person name="Beno S.M."/>
        </authorList>
    </citation>
    <scope>NUCLEOTIDE SEQUENCE [LARGE SCALE GENOMIC DNA]</scope>
    <source>
        <strain evidence="6 7">FSL H8-0246</strain>
    </source>
</reference>
<gene>
    <name evidence="6" type="ORF">BK131_01735</name>
</gene>
<dbReference type="GO" id="GO:0043565">
    <property type="term" value="F:sequence-specific DNA binding"/>
    <property type="evidence" value="ECO:0007669"/>
    <property type="project" value="InterPro"/>
</dbReference>
<dbReference type="SMART" id="SM00342">
    <property type="entry name" value="HTH_ARAC"/>
    <property type="match status" value="1"/>
</dbReference>
<organism evidence="6 7">
    <name type="scientific">Paenibacillus amylolyticus</name>
    <dbReference type="NCBI Taxonomy" id="1451"/>
    <lineage>
        <taxon>Bacteria</taxon>
        <taxon>Bacillati</taxon>
        <taxon>Bacillota</taxon>
        <taxon>Bacilli</taxon>
        <taxon>Bacillales</taxon>
        <taxon>Paenibacillaceae</taxon>
        <taxon>Paenibacillus</taxon>
    </lineage>
</organism>
<dbReference type="PANTHER" id="PTHR43280:SF28">
    <property type="entry name" value="HTH-TYPE TRANSCRIPTIONAL ACTIVATOR RHAS"/>
    <property type="match status" value="1"/>
</dbReference>
<dbReference type="InterPro" id="IPR018060">
    <property type="entry name" value="HTH_AraC"/>
</dbReference>
<feature type="transmembrane region" description="Helical" evidence="4">
    <location>
        <begin position="320"/>
        <end position="338"/>
    </location>
</feature>
<dbReference type="PROSITE" id="PS00041">
    <property type="entry name" value="HTH_ARAC_FAMILY_1"/>
    <property type="match status" value="1"/>
</dbReference>
<dbReference type="Proteomes" id="UP000187134">
    <property type="component" value="Unassembled WGS sequence"/>
</dbReference>
<keyword evidence="2" id="KW-0238">DNA-binding</keyword>
<keyword evidence="1" id="KW-0805">Transcription regulation</keyword>
<keyword evidence="4" id="KW-0472">Membrane</keyword>
<dbReference type="EMBL" id="MRTJ01000001">
    <property type="protein sequence ID" value="OMF18058.1"/>
    <property type="molecule type" value="Genomic_DNA"/>
</dbReference>
<feature type="domain" description="HTH araC/xylS-type" evidence="5">
    <location>
        <begin position="661"/>
        <end position="760"/>
    </location>
</feature>
<feature type="transmembrane region" description="Helical" evidence="4">
    <location>
        <begin position="28"/>
        <end position="55"/>
    </location>
</feature>
<dbReference type="PANTHER" id="PTHR43280">
    <property type="entry name" value="ARAC-FAMILY TRANSCRIPTIONAL REGULATOR"/>
    <property type="match status" value="1"/>
</dbReference>
<dbReference type="SUPFAM" id="SSF46689">
    <property type="entry name" value="Homeodomain-like"/>
    <property type="match status" value="1"/>
</dbReference>
<dbReference type="Gene3D" id="1.10.10.60">
    <property type="entry name" value="Homeodomain-like"/>
    <property type="match status" value="2"/>
</dbReference>
<dbReference type="Gene3D" id="3.30.450.20">
    <property type="entry name" value="PAS domain"/>
    <property type="match status" value="1"/>
</dbReference>
<sequence length="767" mass="88090">MKFYVVHPIQEVRGGKRMRKRSEDSQMVFTRILIGIIISTIATLLVASSILYVNYNRIALRQVYRTDMNSLTQTSREVAKMTETAKSLSYQIYQDYTISSLLLYSKPNIYEITSAMEQLDNYRMSLPFIESIYVYNSKSNEFFISSDVRNGQQSFAEIDDQGITSILQSFHDYKPFVPIPRTYQVGSTEATEVNSYTYLCYDTINDNAKLNYAVIVNIKDDWLSPNMNAVDQPGKTFIVNENGDLLSDFGDRALMKNLSSEAFMQPIMQDMQQSAYFTEEVDGEKSLITYTAPDDLGWRYVRITPYDLITSDIRSMRTHTILFCVGLLIAGLLLSYLVSRKLYHPIDKVLVRLRVMEAERRGSLHLLRQDFLRGALQGRETVTGGMLEERMKFYGSSIDVQRASRLVLLRIDHFTEFNETYRDETQLVKYAMMNICTETADLHYNAEAVDMGRDLITLIFNEKEEIPQLGQPAPNRIEELLRMMQAAVMTHLKCSISCTIGTEEDSLEDSIASYTRSAEASLHRLFMGPGCLIYTADIMAYHTKEYAFPAGKERQLVDYLMTGKTREAKQVYADIVGETAAYPFTVFQLALSHLTMTLNHVRNTLKKNNQLTLNSVSDGLMLPVKDAEDISEVHEHFYRMFDELGSKVEEKRTLKHEELIRKINGIIERDYADPNLCLTSIADELGMSPIYVSRLYKQLTLKGLTDVINETRIAKAQHLLVETENSVADIAERTGFTNSSYFYRMFKKFNGVTPNDYRRKEFHSENF</sequence>
<accession>A0A1R1C7T3</accession>